<protein>
    <recommendedName>
        <fullName evidence="4">Secreted protein</fullName>
    </recommendedName>
</protein>
<dbReference type="Proteomes" id="UP000516173">
    <property type="component" value="Chromosome"/>
</dbReference>
<evidence type="ECO:0000256" key="1">
    <source>
        <dbReference type="SAM" id="SignalP"/>
    </source>
</evidence>
<evidence type="ECO:0008006" key="4">
    <source>
        <dbReference type="Google" id="ProtNLM"/>
    </source>
</evidence>
<dbReference type="EMBL" id="AP023396">
    <property type="protein sequence ID" value="BCK56129.1"/>
    <property type="molecule type" value="Genomic_DNA"/>
</dbReference>
<evidence type="ECO:0000313" key="2">
    <source>
        <dbReference type="EMBL" id="BCK56129.1"/>
    </source>
</evidence>
<dbReference type="KEGG" id="nwl:NWFMUON74_39010"/>
<feature type="chain" id="PRO_5029005981" description="Secreted protein" evidence="1">
    <location>
        <begin position="27"/>
        <end position="78"/>
    </location>
</feature>
<gene>
    <name evidence="2" type="ORF">NWFMUON74_39010</name>
</gene>
<name>A0A7G1KQH8_9NOCA</name>
<dbReference type="AlphaFoldDB" id="A0A7G1KQH8"/>
<keyword evidence="1" id="KW-0732">Signal</keyword>
<organism evidence="2 3">
    <name type="scientific">Nocardia wallacei</name>
    <dbReference type="NCBI Taxonomy" id="480035"/>
    <lineage>
        <taxon>Bacteria</taxon>
        <taxon>Bacillati</taxon>
        <taxon>Actinomycetota</taxon>
        <taxon>Actinomycetes</taxon>
        <taxon>Mycobacteriales</taxon>
        <taxon>Nocardiaceae</taxon>
        <taxon>Nocardia</taxon>
    </lineage>
</organism>
<reference evidence="2 3" key="1">
    <citation type="submission" date="2020-08" db="EMBL/GenBank/DDBJ databases">
        <title>Genome Sequencing of Nocardia wallacei strain FMUON74 and assembly.</title>
        <authorList>
            <person name="Toyokawa M."/>
            <person name="Uesaka K."/>
        </authorList>
    </citation>
    <scope>NUCLEOTIDE SEQUENCE [LARGE SCALE GENOMIC DNA]</scope>
    <source>
        <strain evidence="2 3">FMUON74</strain>
    </source>
</reference>
<evidence type="ECO:0000313" key="3">
    <source>
        <dbReference type="Proteomes" id="UP000516173"/>
    </source>
</evidence>
<accession>A0A7G1KQH8</accession>
<feature type="signal peptide" evidence="1">
    <location>
        <begin position="1"/>
        <end position="26"/>
    </location>
</feature>
<proteinExistence type="predicted"/>
<keyword evidence="3" id="KW-1185">Reference proteome</keyword>
<sequence>MDTARHFAAVGIATLALCMGVGTAHAGTGPFTAAGPYPSQPYCDKARQIQAKSGWEVGLNCFFDDYNGQGWYFMQRPA</sequence>